<dbReference type="GO" id="GO:0008273">
    <property type="term" value="F:calcium, potassium:sodium antiporter activity"/>
    <property type="evidence" value="ECO:0007669"/>
    <property type="project" value="TreeGrafter"/>
</dbReference>
<accession>A0A437JSS7</accession>
<feature type="transmembrane region" description="Helical" evidence="5">
    <location>
        <begin position="208"/>
        <end position="230"/>
    </location>
</feature>
<keyword evidence="4 5" id="KW-0472">Membrane</keyword>
<feature type="domain" description="Sodium/calcium exchanger membrane region" evidence="6">
    <location>
        <begin position="5"/>
        <end position="144"/>
    </location>
</feature>
<gene>
    <name evidence="7" type="ORF">ENE75_17430</name>
</gene>
<keyword evidence="8" id="KW-1185">Reference proteome</keyword>
<evidence type="ECO:0000259" key="6">
    <source>
        <dbReference type="Pfam" id="PF01699"/>
    </source>
</evidence>
<feature type="transmembrane region" description="Helical" evidence="5">
    <location>
        <begin position="174"/>
        <end position="196"/>
    </location>
</feature>
<evidence type="ECO:0000313" key="8">
    <source>
        <dbReference type="Proteomes" id="UP000288178"/>
    </source>
</evidence>
<dbReference type="InterPro" id="IPR004837">
    <property type="entry name" value="NaCa_Exmemb"/>
</dbReference>
<feature type="transmembrane region" description="Helical" evidence="5">
    <location>
        <begin position="105"/>
        <end position="120"/>
    </location>
</feature>
<comment type="caution">
    <text evidence="7">The sequence shown here is derived from an EMBL/GenBank/DDBJ whole genome shotgun (WGS) entry which is preliminary data.</text>
</comment>
<dbReference type="Pfam" id="PF01699">
    <property type="entry name" value="Na_Ca_ex"/>
    <property type="match status" value="2"/>
</dbReference>
<feature type="transmembrane region" description="Helical" evidence="5">
    <location>
        <begin position="78"/>
        <end position="98"/>
    </location>
</feature>
<dbReference type="EMBL" id="SACT01000006">
    <property type="protein sequence ID" value="RVT50095.1"/>
    <property type="molecule type" value="Genomic_DNA"/>
</dbReference>
<evidence type="ECO:0000313" key="7">
    <source>
        <dbReference type="EMBL" id="RVT50095.1"/>
    </source>
</evidence>
<dbReference type="Gene3D" id="1.20.1420.30">
    <property type="entry name" value="NCX, central ion-binding region"/>
    <property type="match status" value="1"/>
</dbReference>
<evidence type="ECO:0000256" key="1">
    <source>
        <dbReference type="ARBA" id="ARBA00004141"/>
    </source>
</evidence>
<name>A0A437JSS7_9BURK</name>
<feature type="domain" description="Sodium/calcium exchanger membrane region" evidence="6">
    <location>
        <begin position="174"/>
        <end position="320"/>
    </location>
</feature>
<evidence type="ECO:0000256" key="3">
    <source>
        <dbReference type="ARBA" id="ARBA00022989"/>
    </source>
</evidence>
<proteinExistence type="predicted"/>
<dbReference type="PANTHER" id="PTHR10846:SF8">
    <property type="entry name" value="INNER MEMBRANE PROTEIN YRBG"/>
    <property type="match status" value="1"/>
</dbReference>
<dbReference type="InterPro" id="IPR004481">
    <property type="entry name" value="K/Na/Ca-exchanger"/>
</dbReference>
<feature type="transmembrane region" description="Helical" evidence="5">
    <location>
        <begin position="242"/>
        <end position="266"/>
    </location>
</feature>
<feature type="transmembrane region" description="Helical" evidence="5">
    <location>
        <begin position="333"/>
        <end position="354"/>
    </location>
</feature>
<feature type="transmembrane region" description="Helical" evidence="5">
    <location>
        <begin position="6"/>
        <end position="23"/>
    </location>
</feature>
<dbReference type="RefSeq" id="WP_128199605.1">
    <property type="nucleotide sequence ID" value="NZ_SACT01000006.1"/>
</dbReference>
<dbReference type="InterPro" id="IPR044880">
    <property type="entry name" value="NCX_ion-bd_dom_sf"/>
</dbReference>
<evidence type="ECO:0000256" key="4">
    <source>
        <dbReference type="ARBA" id="ARBA00023136"/>
    </source>
</evidence>
<comment type="subcellular location">
    <subcellularLocation>
        <location evidence="1">Membrane</location>
        <topology evidence="1">Multi-pass membrane protein</topology>
    </subcellularLocation>
</comment>
<evidence type="ECO:0000256" key="5">
    <source>
        <dbReference type="SAM" id="Phobius"/>
    </source>
</evidence>
<organism evidence="7 8">
    <name type="scientific">Rubrivivax albus</name>
    <dbReference type="NCBI Taxonomy" id="2499835"/>
    <lineage>
        <taxon>Bacteria</taxon>
        <taxon>Pseudomonadati</taxon>
        <taxon>Pseudomonadota</taxon>
        <taxon>Betaproteobacteria</taxon>
        <taxon>Burkholderiales</taxon>
        <taxon>Sphaerotilaceae</taxon>
        <taxon>Rubrivivax</taxon>
    </lineage>
</organism>
<dbReference type="PANTHER" id="PTHR10846">
    <property type="entry name" value="SODIUM/POTASSIUM/CALCIUM EXCHANGER"/>
    <property type="match status" value="1"/>
</dbReference>
<dbReference type="GO" id="GO:0005886">
    <property type="term" value="C:plasma membrane"/>
    <property type="evidence" value="ECO:0007669"/>
    <property type="project" value="TreeGrafter"/>
</dbReference>
<dbReference type="GO" id="GO:0006874">
    <property type="term" value="P:intracellular calcium ion homeostasis"/>
    <property type="evidence" value="ECO:0007669"/>
    <property type="project" value="TreeGrafter"/>
</dbReference>
<dbReference type="GO" id="GO:0005262">
    <property type="term" value="F:calcium channel activity"/>
    <property type="evidence" value="ECO:0007669"/>
    <property type="project" value="TreeGrafter"/>
</dbReference>
<protein>
    <submittedName>
        <fullName evidence="7">Calcium/sodium antiporter</fullName>
    </submittedName>
</protein>
<feature type="transmembrane region" description="Helical" evidence="5">
    <location>
        <begin position="278"/>
        <end position="296"/>
    </location>
</feature>
<feature type="transmembrane region" description="Helical" evidence="5">
    <location>
        <begin position="30"/>
        <end position="49"/>
    </location>
</feature>
<dbReference type="Proteomes" id="UP000288178">
    <property type="component" value="Unassembled WGS sequence"/>
</dbReference>
<dbReference type="AlphaFoldDB" id="A0A437JSS7"/>
<feature type="transmembrane region" description="Helical" evidence="5">
    <location>
        <begin position="126"/>
        <end position="144"/>
    </location>
</feature>
<dbReference type="NCBIfam" id="TIGR00367">
    <property type="entry name" value="calcium/sodium antiporter"/>
    <property type="match status" value="1"/>
</dbReference>
<sequence length="360" mass="36636">MLTNALLFIGGLVALVAGAELLVRGASRLALSFGISPLVVGLTIVAFGTSAPEMTVSVGAVLNGQTGLALGNAVGSNVFNVLFILGLAALIAPLAVHLQVIRQEVPIMIGAALLVMVVALDGNIGTFDAALLFGLLLAYTVFLVRQSRAQGVEAGDYAAHDAERAGGGSRLLNVALLLAGLALLAGGSEAMVRAAVSFARAFGVSEVMIGLTIVAIGTSLPEVAASVAAALKGERDIAVGNVVGSCVFNLLGVIGLGGLAAAFAGAGGLPVPASVMHFDLWVMLAALVACLPIFLTGREVARWEGGLFLAYYAAYMAYQVLQARQSPDLLQAFNGAMLGFVLPLTVVTVVVTTLRGQARR</sequence>
<keyword evidence="2 5" id="KW-0812">Transmembrane</keyword>
<keyword evidence="3 5" id="KW-1133">Transmembrane helix</keyword>
<dbReference type="OrthoDB" id="9794225at2"/>
<evidence type="ECO:0000256" key="2">
    <source>
        <dbReference type="ARBA" id="ARBA00022692"/>
    </source>
</evidence>
<reference evidence="7 8" key="1">
    <citation type="submission" date="2019-01" db="EMBL/GenBank/DDBJ databases">
        <authorList>
            <person name="Chen W.-M."/>
        </authorList>
    </citation>
    <scope>NUCLEOTIDE SEQUENCE [LARGE SCALE GENOMIC DNA]</scope>
    <source>
        <strain evidence="7 8">ICH-3</strain>
    </source>
</reference>
<feature type="transmembrane region" description="Helical" evidence="5">
    <location>
        <begin position="303"/>
        <end position="321"/>
    </location>
</feature>
<dbReference type="Gene3D" id="6.10.280.80">
    <property type="entry name" value="NCX, peripheral helical region"/>
    <property type="match status" value="1"/>
</dbReference>